<gene>
    <name evidence="1" type="ORF">V5R04_10160</name>
</gene>
<evidence type="ECO:0000313" key="1">
    <source>
        <dbReference type="EMBL" id="XBH20597.1"/>
    </source>
</evidence>
<proteinExistence type="predicted"/>
<dbReference type="AlphaFoldDB" id="A0AAU7DU71"/>
<sequence>MLTQKVEEPELLLEGLRTFPEVSRGIELDTEAFGVIDIYNMADLTGLTLDIHQQQIQVGLFLIPEKRFCRLSLFSLRNLSIESDQYVFEQMKFLEFESLTYGPTFFESPKFNLEFETNCVTVQMHARGVRFELLD</sequence>
<dbReference type="EMBL" id="CP146203">
    <property type="protein sequence ID" value="XBH20597.1"/>
    <property type="molecule type" value="Genomic_DNA"/>
</dbReference>
<reference evidence="1" key="1">
    <citation type="submission" date="2024-02" db="EMBL/GenBank/DDBJ databases">
        <title>Tomenella chthoni gen. nov. sp. nov., a member of the family Jonesiaceae isolated from bat guano.</title>
        <authorList>
            <person name="Miller S.L."/>
            <person name="King J."/>
            <person name="Sankaranarayanan K."/>
            <person name="Lawson P.A."/>
        </authorList>
    </citation>
    <scope>NUCLEOTIDE SEQUENCE</scope>
    <source>
        <strain evidence="1">BS-20</strain>
    </source>
</reference>
<name>A0AAU7DU71_9MICO</name>
<accession>A0AAU7DU71</accession>
<organism evidence="1">
    <name type="scientific">Jonesiaceae bacterium BS-20</name>
    <dbReference type="NCBI Taxonomy" id="3120821"/>
    <lineage>
        <taxon>Bacteria</taxon>
        <taxon>Bacillati</taxon>
        <taxon>Actinomycetota</taxon>
        <taxon>Actinomycetes</taxon>
        <taxon>Micrococcales</taxon>
        <taxon>Jonesiaceae</taxon>
    </lineage>
</organism>
<protein>
    <submittedName>
        <fullName evidence="1">Uncharacterized protein</fullName>
    </submittedName>
</protein>